<evidence type="ECO:0000256" key="3">
    <source>
        <dbReference type="ARBA" id="ARBA00023140"/>
    </source>
</evidence>
<feature type="compositionally biased region" description="Basic and acidic residues" evidence="5">
    <location>
        <begin position="181"/>
        <end position="197"/>
    </location>
</feature>
<evidence type="ECO:0000256" key="5">
    <source>
        <dbReference type="SAM" id="MobiDB-lite"/>
    </source>
</evidence>
<organism evidence="6 7">
    <name type="scientific">Piptocephalis cylindrospora</name>
    <dbReference type="NCBI Taxonomy" id="1907219"/>
    <lineage>
        <taxon>Eukaryota</taxon>
        <taxon>Fungi</taxon>
        <taxon>Fungi incertae sedis</taxon>
        <taxon>Zoopagomycota</taxon>
        <taxon>Zoopagomycotina</taxon>
        <taxon>Zoopagomycetes</taxon>
        <taxon>Zoopagales</taxon>
        <taxon>Piptocephalidaceae</taxon>
        <taxon>Piptocephalis</taxon>
    </lineage>
</organism>
<dbReference type="EMBL" id="KZ987854">
    <property type="protein sequence ID" value="RKP14298.1"/>
    <property type="molecule type" value="Genomic_DNA"/>
</dbReference>
<keyword evidence="7" id="KW-1185">Reference proteome</keyword>
<protein>
    <submittedName>
        <fullName evidence="6">Peroxisomal biogenesis factor 11</fullName>
    </submittedName>
</protein>
<dbReference type="GO" id="GO:0016559">
    <property type="term" value="P:peroxisome fission"/>
    <property type="evidence" value="ECO:0007669"/>
    <property type="project" value="InterPro"/>
</dbReference>
<keyword evidence="1" id="KW-0962">Peroxisome biogenesis</keyword>
<evidence type="ECO:0000313" key="6">
    <source>
        <dbReference type="EMBL" id="RKP14298.1"/>
    </source>
</evidence>
<dbReference type="AlphaFoldDB" id="A0A4P9Y5J7"/>
<evidence type="ECO:0000256" key="2">
    <source>
        <dbReference type="ARBA" id="ARBA00023136"/>
    </source>
</evidence>
<comment type="subcellular location">
    <subcellularLocation>
        <location evidence="4">Peroxisome membrane</location>
    </subcellularLocation>
</comment>
<gene>
    <name evidence="6" type="ORF">BJ684DRAFT_8805</name>
</gene>
<sequence length="258" mass="29638">MKSGIPQPSDQLDRLVRFFSTVNGTDKTLMLIQYTTKIIAWYADRQGSKLGANARALGGPVADFRILLRYYGLLPLLQYHQAIEQAPPPSRSLTTVIRLQNASMFLYYPMEHVYWLAAHKVIRMRSGTVDQVGYWSCRFWAIYVLLEYLRLHLIRQDRQTREAEVRESLISPEADAPGPKGAEKDPRPHSSRREGERLLRGFRQEREQWWTSFLINSAYFPLTFHWSIEGSTFPDVAVGICGTIAAILQFRNAWGSTA</sequence>
<dbReference type="InterPro" id="IPR008733">
    <property type="entry name" value="PEX11"/>
</dbReference>
<evidence type="ECO:0000256" key="1">
    <source>
        <dbReference type="ARBA" id="ARBA00022593"/>
    </source>
</evidence>
<proteinExistence type="predicted"/>
<reference evidence="7" key="1">
    <citation type="journal article" date="2018" name="Nat. Microbiol.">
        <title>Leveraging single-cell genomics to expand the fungal tree of life.</title>
        <authorList>
            <person name="Ahrendt S.R."/>
            <person name="Quandt C.A."/>
            <person name="Ciobanu D."/>
            <person name="Clum A."/>
            <person name="Salamov A."/>
            <person name="Andreopoulos B."/>
            <person name="Cheng J.F."/>
            <person name="Woyke T."/>
            <person name="Pelin A."/>
            <person name="Henrissat B."/>
            <person name="Reynolds N.K."/>
            <person name="Benny G.L."/>
            <person name="Smith M.E."/>
            <person name="James T.Y."/>
            <person name="Grigoriev I.V."/>
        </authorList>
    </citation>
    <scope>NUCLEOTIDE SEQUENCE [LARGE SCALE GENOMIC DNA]</scope>
</reference>
<dbReference type="OrthoDB" id="10005898at2759"/>
<dbReference type="Proteomes" id="UP000267251">
    <property type="component" value="Unassembled WGS sequence"/>
</dbReference>
<dbReference type="Pfam" id="PF05648">
    <property type="entry name" value="PEX11"/>
    <property type="match status" value="1"/>
</dbReference>
<keyword evidence="2" id="KW-0472">Membrane</keyword>
<feature type="region of interest" description="Disordered" evidence="5">
    <location>
        <begin position="165"/>
        <end position="197"/>
    </location>
</feature>
<evidence type="ECO:0000313" key="7">
    <source>
        <dbReference type="Proteomes" id="UP000267251"/>
    </source>
</evidence>
<dbReference type="PANTHER" id="PTHR12652">
    <property type="entry name" value="PEROXISOMAL BIOGENESIS FACTOR 11"/>
    <property type="match status" value="1"/>
</dbReference>
<accession>A0A4P9Y5J7</accession>
<dbReference type="PANTHER" id="PTHR12652:SF25">
    <property type="entry name" value="MICROBODY (PEROXISOME) PROLIFERATION PROTEIN PEROXIN 11C (EUROFUNG)"/>
    <property type="match status" value="1"/>
</dbReference>
<name>A0A4P9Y5J7_9FUNG</name>
<dbReference type="GO" id="GO:0005778">
    <property type="term" value="C:peroxisomal membrane"/>
    <property type="evidence" value="ECO:0007669"/>
    <property type="project" value="UniProtKB-SubCell"/>
</dbReference>
<keyword evidence="3" id="KW-0576">Peroxisome</keyword>
<evidence type="ECO:0000256" key="4">
    <source>
        <dbReference type="ARBA" id="ARBA00046271"/>
    </source>
</evidence>